<evidence type="ECO:0000256" key="1">
    <source>
        <dbReference type="ARBA" id="ARBA00034003"/>
    </source>
</evidence>
<dbReference type="InterPro" id="IPR029710">
    <property type="entry name" value="LIG4"/>
</dbReference>
<dbReference type="Pfam" id="PF01068">
    <property type="entry name" value="DNA_ligase_A_M"/>
    <property type="match status" value="1"/>
</dbReference>
<dbReference type="PROSITE" id="PS50160">
    <property type="entry name" value="DNA_LIGASE_A3"/>
    <property type="match status" value="1"/>
</dbReference>
<dbReference type="InterPro" id="IPR012310">
    <property type="entry name" value="DNA_ligase_ATP-dep_cent"/>
</dbReference>
<dbReference type="PANTHER" id="PTHR45997">
    <property type="entry name" value="DNA LIGASE 4"/>
    <property type="match status" value="1"/>
</dbReference>
<dbReference type="CDD" id="cd07906">
    <property type="entry name" value="Adenylation_DNA_ligase_LigD_LigC"/>
    <property type="match status" value="1"/>
</dbReference>
<dbReference type="EC" id="6.5.1.7" evidence="3"/>
<dbReference type="PANTHER" id="PTHR45997:SF1">
    <property type="entry name" value="DNA LIGASE 4"/>
    <property type="match status" value="1"/>
</dbReference>
<dbReference type="Gene3D" id="3.30.470.30">
    <property type="entry name" value="DNA ligase/mRNA capping enzyme"/>
    <property type="match status" value="1"/>
</dbReference>
<dbReference type="InterPro" id="IPR012340">
    <property type="entry name" value="NA-bd_OB-fold"/>
</dbReference>
<dbReference type="InterPro" id="IPR016059">
    <property type="entry name" value="DNA_ligase_ATP-dep_CS"/>
</dbReference>
<dbReference type="GO" id="GO:0003910">
    <property type="term" value="F:DNA ligase (ATP) activity"/>
    <property type="evidence" value="ECO:0007669"/>
    <property type="project" value="UniProtKB-EC"/>
</dbReference>
<keyword evidence="4" id="KW-1185">Reference proteome</keyword>
<feature type="domain" description="ATP-dependent DNA ligase family profile" evidence="2">
    <location>
        <begin position="98"/>
        <end position="187"/>
    </location>
</feature>
<dbReference type="EC" id="6.5.1.6" evidence="3"/>
<evidence type="ECO:0000313" key="4">
    <source>
        <dbReference type="Proteomes" id="UP001314796"/>
    </source>
</evidence>
<dbReference type="PROSITE" id="PS00697">
    <property type="entry name" value="DNA_LIGASE_A1"/>
    <property type="match status" value="1"/>
</dbReference>
<sequence>MFYQPMLLGTSKSVFSSPNHIFETKYDGIRILYSNVDKPILYTRNRGIVTKQFPELLIQPPPNTILDGEMVVFNEDGKDDFDGIKKRFFMKKEEKIFVYAASLPATYMVFDILHHEGKDLRNLPLLERKSILNNVLVEQKYIHRVSFVDTKGEELFSEIQDKKLEGIVAKQKASKYVGKRSSQWLKMINWLEAEAVITGYRKKDNALLCCHLDLRPLGLVLSGMSPVHREAFFKIARGIKTGEDWEYIHLEPLLRCQVKGRGFTSKGILRSPIFVDFIL</sequence>
<dbReference type="RefSeq" id="WP_204403251.1">
    <property type="nucleotide sequence ID" value="NZ_JAFBEE010000016.1"/>
</dbReference>
<evidence type="ECO:0000313" key="3">
    <source>
        <dbReference type="EMBL" id="MBM7615727.1"/>
    </source>
</evidence>
<accession>A0ABS2NS01</accession>
<reference evidence="3 4" key="1">
    <citation type="submission" date="2021-01" db="EMBL/GenBank/DDBJ databases">
        <title>Genomic Encyclopedia of Type Strains, Phase IV (KMG-IV): sequencing the most valuable type-strain genomes for metagenomic binning, comparative biology and taxonomic classification.</title>
        <authorList>
            <person name="Goeker M."/>
        </authorList>
    </citation>
    <scope>NUCLEOTIDE SEQUENCE [LARGE SCALE GENOMIC DNA]</scope>
    <source>
        <strain evidence="3 4">DSM 25890</strain>
    </source>
</reference>
<dbReference type="SUPFAM" id="SSF50249">
    <property type="entry name" value="Nucleic acid-binding proteins"/>
    <property type="match status" value="1"/>
</dbReference>
<comment type="caution">
    <text evidence="3">The sequence shown here is derived from an EMBL/GenBank/DDBJ whole genome shotgun (WGS) entry which is preliminary data.</text>
</comment>
<dbReference type="Proteomes" id="UP001314796">
    <property type="component" value="Unassembled WGS sequence"/>
</dbReference>
<gene>
    <name evidence="3" type="ORF">JOC73_002301</name>
</gene>
<evidence type="ECO:0000259" key="2">
    <source>
        <dbReference type="PROSITE" id="PS50160"/>
    </source>
</evidence>
<proteinExistence type="predicted"/>
<keyword evidence="3" id="KW-0436">Ligase</keyword>
<protein>
    <submittedName>
        <fullName evidence="3">DNA ligase-1</fullName>
        <ecNumber evidence="3">6.5.1.1</ecNumber>
        <ecNumber evidence="3">6.5.1.6</ecNumber>
        <ecNumber evidence="3">6.5.1.7</ecNumber>
    </submittedName>
</protein>
<dbReference type="SUPFAM" id="SSF56091">
    <property type="entry name" value="DNA ligase/mRNA capping enzyme, catalytic domain"/>
    <property type="match status" value="1"/>
</dbReference>
<organism evidence="3 4">
    <name type="scientific">Alkaliphilus hydrothermalis</name>
    <dbReference type="NCBI Taxonomy" id="1482730"/>
    <lineage>
        <taxon>Bacteria</taxon>
        <taxon>Bacillati</taxon>
        <taxon>Bacillota</taxon>
        <taxon>Clostridia</taxon>
        <taxon>Peptostreptococcales</taxon>
        <taxon>Natronincolaceae</taxon>
        <taxon>Alkaliphilus</taxon>
    </lineage>
</organism>
<dbReference type="EMBL" id="JAFBEE010000016">
    <property type="protein sequence ID" value="MBM7615727.1"/>
    <property type="molecule type" value="Genomic_DNA"/>
</dbReference>
<name>A0ABS2NS01_9FIRM</name>
<dbReference type="Gene3D" id="3.30.1490.70">
    <property type="match status" value="1"/>
</dbReference>
<dbReference type="EC" id="6.5.1.1" evidence="3"/>
<comment type="catalytic activity">
    <reaction evidence="1">
        <text>ATP + (deoxyribonucleotide)n-3'-hydroxyl + 5'-phospho-(deoxyribonucleotide)m = (deoxyribonucleotide)n+m + AMP + diphosphate.</text>
        <dbReference type="EC" id="6.5.1.1"/>
    </reaction>
</comment>